<feature type="signal peptide" evidence="1">
    <location>
        <begin position="1"/>
        <end position="22"/>
    </location>
</feature>
<evidence type="ECO:0000256" key="1">
    <source>
        <dbReference type="SAM" id="SignalP"/>
    </source>
</evidence>
<feature type="domain" description="Fibronectin type-III" evidence="2">
    <location>
        <begin position="1187"/>
        <end position="1280"/>
    </location>
</feature>
<dbReference type="InterPro" id="IPR013783">
    <property type="entry name" value="Ig-like_fold"/>
</dbReference>
<dbReference type="Proteomes" id="UP000267469">
    <property type="component" value="Unassembled WGS sequence"/>
</dbReference>
<dbReference type="EMBL" id="RJTM01000067">
    <property type="protein sequence ID" value="RNL87921.1"/>
    <property type="molecule type" value="Genomic_DNA"/>
</dbReference>
<organism evidence="3 4">
    <name type="scientific">Sinomicrobium pectinilyticum</name>
    <dbReference type="NCBI Taxonomy" id="1084421"/>
    <lineage>
        <taxon>Bacteria</taxon>
        <taxon>Pseudomonadati</taxon>
        <taxon>Bacteroidota</taxon>
        <taxon>Flavobacteriia</taxon>
        <taxon>Flavobacteriales</taxon>
        <taxon>Flavobacteriaceae</taxon>
        <taxon>Sinomicrobium</taxon>
    </lineage>
</organism>
<dbReference type="PROSITE" id="PS50853">
    <property type="entry name" value="FN3"/>
    <property type="match status" value="1"/>
</dbReference>
<dbReference type="SUPFAM" id="SSF49265">
    <property type="entry name" value="Fibronectin type III"/>
    <property type="match status" value="1"/>
</dbReference>
<dbReference type="SUPFAM" id="SSF49373">
    <property type="entry name" value="Invasin/intimin cell-adhesion fragments"/>
    <property type="match status" value="1"/>
</dbReference>
<dbReference type="InterPro" id="IPR036116">
    <property type="entry name" value="FN3_sf"/>
</dbReference>
<reference evidence="3 4" key="1">
    <citation type="submission" date="2018-10" db="EMBL/GenBank/DDBJ databases">
        <title>Sinomicrobium pectinilyticum sp. nov., a pectinase-producing bacterium isolated from alkaline and saline soil, and emended description of the genus Sinomicrobium.</title>
        <authorList>
            <person name="Cheng B."/>
            <person name="Li C."/>
            <person name="Lai Q."/>
            <person name="Du M."/>
            <person name="Shao Z."/>
            <person name="Xu P."/>
            <person name="Yang C."/>
        </authorList>
    </citation>
    <scope>NUCLEOTIDE SEQUENCE [LARGE SCALE GENOMIC DNA]</scope>
    <source>
        <strain evidence="3 4">5DNS001</strain>
    </source>
</reference>
<accession>A0A3N0EJB4</accession>
<dbReference type="PANTHER" id="PTHR34677:SF3">
    <property type="entry name" value="BACTERIAL IG-LIKE DOMAIN-CONTAINING PROTEIN"/>
    <property type="match status" value="1"/>
</dbReference>
<proteinExistence type="predicted"/>
<dbReference type="PROSITE" id="PS51257">
    <property type="entry name" value="PROKAR_LIPOPROTEIN"/>
    <property type="match status" value="1"/>
</dbReference>
<dbReference type="PANTHER" id="PTHR34677">
    <property type="match status" value="1"/>
</dbReference>
<dbReference type="SMART" id="SM00060">
    <property type="entry name" value="FN3"/>
    <property type="match status" value="1"/>
</dbReference>
<keyword evidence="4" id="KW-1185">Reference proteome</keyword>
<gene>
    <name evidence="3" type="ORF">ED312_09325</name>
</gene>
<dbReference type="Pfam" id="PF19078">
    <property type="entry name" value="Big_12"/>
    <property type="match status" value="2"/>
</dbReference>
<evidence type="ECO:0000313" key="3">
    <source>
        <dbReference type="EMBL" id="RNL87921.1"/>
    </source>
</evidence>
<dbReference type="Pfam" id="PF18676">
    <property type="entry name" value="MBG_2"/>
    <property type="match status" value="1"/>
</dbReference>
<sequence length="1569" mass="160275">MKKFLLRSFLLLGLSGLPQLSAQSITFTGCENQGFISGYTLSASGNITDAGIDRTVYKSNPAQGSFGELIIIKWNATADRWEILFNSFDGDDGPNNELLYTSTVATYPNPPNIAIGNWTNADTYGCDPLDATHGELSGDVADTPPDLPPGISVSGLPTVLTFEEDAQNTELNISDMEISGGGPGDYIVSLIASSGRYSLAAPGGLPISPTGNNTGTVTFTGPLADIVHYLTIPSNIWYLPQENLNGNGAATITLTIKEAGAPDGTVINLGTIQINITPVNDNPVAVEDEVTTDENTPVTGNVLTNDTDIDGDALTASLVTAPVNGTVVLNADGSFTYTPNANYSGPDSLQYQVCDNGTPSLCDTTSVKFTIAAAINNAPVIAAPAGINVDEDVATALTGISFSDADAGNGQVTVILSVPGGTLSAISGGGVTVSGSGTGALTLTGSIADINAFIAAGGVGFTTAANETNNIVLTVNINDNGNTGSGGSQQDTATVTLSVTAVNDGPVNTVPGEQAVDRDGVLVFSTGNGNDISIADVDAGAGTVWVTLTATNGLITLASTTGLNFIAGSGTADGTITFEGSITDINSALNGMSFIPTAGYSGTASLQIVTDDLGLSGSGGAQTDTDTINITVNTSNPEVTTVNVNTADGTYKTGDVLAITITFDQAVSVNTSGGSPSLLLETGSTDRQAVYVSGSGSDILVFSYTVQAGDMSADLDYTSTAALALNGSTIRNGTGDDADLTLPDVGSAHSIAGQHHITIDGVAPTVTLVNVPANGYYNTGGALTFMLNFNENVTVGGTPSLDLTIGNTSRQAQYISGSGSTTLLFRYTVQEGDNDTDGIVLNNLSLNGGTIRDSSGNDAVLTLNNIPDLTNVRINTTVPTVTVSTAASSPVNMAFTAAITFSEAVTGFTLTDINSTNTTIANLQTNDNITYTVTVTPGADGEITLQVPAGAAQNIGENGNSASNTLSVVYDGTAPAVSSVNVPANGYYQNGDIMDFTVQFHENVHVGTGGGTPYLGLTVGTASREAGYISGDGTNVLLFRYVVQPDDEDLDGISLGSTLVLNGSIIHDTAGNNASLALNNMPPTNNILVYSAAPSVTLSGTPGVNTAFTMTVTFSEAVTGFTAGDINTTNAMLSNLQTSDNIVYTVLVTPNADGPVSLQVPADVATNIAGNGNTVSNILSYDYDATAPDVPEGLEAVPGDGEVILNWTANTESDLAGYKIYGGTTANPGILLGTANAPLTTYTHSGLTNGTLYYYRISAVDEAGNESGETADVNARPKGNQTISFDALTDRMYGDASFGLTATTSSGLTVSYTSSDPAVASVSGNELIIHGAGTVEITASQAGDDTYNAAMPVVQSLVINPKAITVTAEDKTKVYGEDDPELTYTYNPELVAGDNFSGVPERAPGEDIGTYAIAQGTLALDSNYELTFESAQLTITPAAITGITFNDGSFVYDGVGKSLSVTGDLPSGTMVNYTNNIRTDVGPQEVTATITGANYETLVLTADLTITPATITGITFADGSFVYDGVGKSLSVAGDLPSGTSVNYANNIRTEVGTQEVTATITGANYETL</sequence>
<dbReference type="CDD" id="cd00063">
    <property type="entry name" value="FN3"/>
    <property type="match status" value="1"/>
</dbReference>
<dbReference type="InterPro" id="IPR041286">
    <property type="entry name" value="MBG_2"/>
</dbReference>
<dbReference type="Gene3D" id="2.60.40.3440">
    <property type="match status" value="1"/>
</dbReference>
<dbReference type="Gene3D" id="2.60.40.10">
    <property type="entry name" value="Immunoglobulins"/>
    <property type="match status" value="1"/>
</dbReference>
<evidence type="ECO:0000313" key="4">
    <source>
        <dbReference type="Proteomes" id="UP000267469"/>
    </source>
</evidence>
<evidence type="ECO:0000259" key="2">
    <source>
        <dbReference type="PROSITE" id="PS50853"/>
    </source>
</evidence>
<dbReference type="RefSeq" id="WP_170164480.1">
    <property type="nucleotide sequence ID" value="NZ_RJTM01000067.1"/>
</dbReference>
<feature type="non-terminal residue" evidence="3">
    <location>
        <position position="1569"/>
    </location>
</feature>
<dbReference type="InterPro" id="IPR008964">
    <property type="entry name" value="Invasin/intimin_cell_adhesion"/>
</dbReference>
<feature type="chain" id="PRO_5018152916" description="Fibronectin type-III domain-containing protein" evidence="1">
    <location>
        <begin position="23"/>
        <end position="1569"/>
    </location>
</feature>
<name>A0A3N0EJB4_SINP1</name>
<dbReference type="InterPro" id="IPR003961">
    <property type="entry name" value="FN3_dom"/>
</dbReference>
<comment type="caution">
    <text evidence="3">The sequence shown here is derived from an EMBL/GenBank/DDBJ whole genome shotgun (WGS) entry which is preliminary data.</text>
</comment>
<protein>
    <recommendedName>
        <fullName evidence="2">Fibronectin type-III domain-containing protein</fullName>
    </recommendedName>
</protein>
<keyword evidence="1" id="KW-0732">Signal</keyword>
<dbReference type="Pfam" id="PF17963">
    <property type="entry name" value="Big_9"/>
    <property type="match status" value="1"/>
</dbReference>
<dbReference type="InterPro" id="IPR044048">
    <property type="entry name" value="Big_12"/>
</dbReference>